<gene>
    <name evidence="3" type="ORF">ENU21_01370</name>
</gene>
<dbReference type="EMBL" id="DTBQ01000038">
    <property type="protein sequence ID" value="HGM46389.1"/>
    <property type="molecule type" value="Genomic_DNA"/>
</dbReference>
<dbReference type="GO" id="GO:0016787">
    <property type="term" value="F:hydrolase activity"/>
    <property type="evidence" value="ECO:0007669"/>
    <property type="project" value="UniProtKB-KW"/>
</dbReference>
<organism evidence="3">
    <name type="scientific">Thermofilum pendens</name>
    <dbReference type="NCBI Taxonomy" id="2269"/>
    <lineage>
        <taxon>Archaea</taxon>
        <taxon>Thermoproteota</taxon>
        <taxon>Thermoprotei</taxon>
        <taxon>Thermofilales</taxon>
        <taxon>Thermofilaceae</taxon>
        <taxon>Thermofilum</taxon>
    </lineage>
</organism>
<dbReference type="InterPro" id="IPR000073">
    <property type="entry name" value="AB_hydrolase_1"/>
</dbReference>
<proteinExistence type="predicted"/>
<comment type="caution">
    <text evidence="3">The sequence shown here is derived from an EMBL/GenBank/DDBJ whole genome shotgun (WGS) entry which is preliminary data.</text>
</comment>
<dbReference type="PRINTS" id="PR00111">
    <property type="entry name" value="ABHYDROLASE"/>
</dbReference>
<name>A0A7C4H683_THEPE</name>
<dbReference type="Gene3D" id="3.40.50.1820">
    <property type="entry name" value="alpha/beta hydrolase"/>
    <property type="match status" value="1"/>
</dbReference>
<feature type="domain" description="AB hydrolase-1" evidence="2">
    <location>
        <begin position="33"/>
        <end position="254"/>
    </location>
</feature>
<reference evidence="3" key="1">
    <citation type="journal article" date="2020" name="mSystems">
        <title>Genome- and Community-Level Interaction Insights into Carbon Utilization and Element Cycling Functions of Hydrothermarchaeota in Hydrothermal Sediment.</title>
        <authorList>
            <person name="Zhou Z."/>
            <person name="Liu Y."/>
            <person name="Xu W."/>
            <person name="Pan J."/>
            <person name="Luo Z.H."/>
            <person name="Li M."/>
        </authorList>
    </citation>
    <scope>NUCLEOTIDE SEQUENCE</scope>
    <source>
        <strain evidence="3">SpSt-649</strain>
    </source>
</reference>
<evidence type="ECO:0000256" key="1">
    <source>
        <dbReference type="ARBA" id="ARBA00022801"/>
    </source>
</evidence>
<keyword evidence="1 3" id="KW-0378">Hydrolase</keyword>
<dbReference type="PANTHER" id="PTHR43798:SF31">
    <property type="entry name" value="AB HYDROLASE SUPERFAMILY PROTEIN YCLE"/>
    <property type="match status" value="1"/>
</dbReference>
<sequence length="263" mass="29233">MSGEILRRVEHRFAKSADGVKIHYAALGQGKPLVLVHGLGESYLTWKPQLQFFPEQGFRVLAVDLRGHGDSEIPSKRITMEDFAGDVESVLRAEGLEKALMIGYSMGGLVLLELYEQSPNLFEKLVLEAVAPEYPPAMTELLENMSMHEIAAQVAEFAVSPTASAELKKDIYAIISKTDKRVYIQSAEAATQRSYYGILTMLQVPTLIISGELDYISPPEVAEEISRIVKGSRKIVFPKVGHMPHRENPEEYNKAVLEFLKGA</sequence>
<dbReference type="PANTHER" id="PTHR43798">
    <property type="entry name" value="MONOACYLGLYCEROL LIPASE"/>
    <property type="match status" value="1"/>
</dbReference>
<dbReference type="InterPro" id="IPR029058">
    <property type="entry name" value="AB_hydrolase_fold"/>
</dbReference>
<dbReference type="InterPro" id="IPR050266">
    <property type="entry name" value="AB_hydrolase_sf"/>
</dbReference>
<dbReference type="PRINTS" id="PR00412">
    <property type="entry name" value="EPOXHYDRLASE"/>
</dbReference>
<dbReference type="AlphaFoldDB" id="A0A7C4H683"/>
<dbReference type="Pfam" id="PF12697">
    <property type="entry name" value="Abhydrolase_6"/>
    <property type="match status" value="1"/>
</dbReference>
<dbReference type="InterPro" id="IPR000639">
    <property type="entry name" value="Epox_hydrolase-like"/>
</dbReference>
<evidence type="ECO:0000259" key="2">
    <source>
        <dbReference type="Pfam" id="PF12697"/>
    </source>
</evidence>
<dbReference type="SUPFAM" id="SSF53474">
    <property type="entry name" value="alpha/beta-Hydrolases"/>
    <property type="match status" value="1"/>
</dbReference>
<dbReference type="GO" id="GO:0016020">
    <property type="term" value="C:membrane"/>
    <property type="evidence" value="ECO:0007669"/>
    <property type="project" value="TreeGrafter"/>
</dbReference>
<accession>A0A7C4H683</accession>
<evidence type="ECO:0000313" key="3">
    <source>
        <dbReference type="EMBL" id="HGM46389.1"/>
    </source>
</evidence>
<protein>
    <submittedName>
        <fullName evidence="3">Alpha/beta hydrolase</fullName>
    </submittedName>
</protein>